<keyword evidence="3" id="KW-0902">Two-component regulatory system</keyword>
<dbReference type="NCBIfam" id="NF047322">
    <property type="entry name" value="HK_morpho_MacS"/>
    <property type="match status" value="1"/>
</dbReference>
<sequence length="376" mass="39260">MSDPAAPLWRAAQVFRLFSWVYAGVFFVSKNSELDRPVLGMVLFGVLTVWSVACAVAYLRGFGRNRVWVLAEVAVVVVLMATTPVVASAQWTSANQAWPTTLWATNAVVSSAILAGPVPGMVTGLIVMGTAAALKGTIAVDLVRTPTILIELAVGLAVGMAASTARRAHAELERATRLAAALAERERLSRQVHDGVMQVLALVSRRGREIGGEAAQLAEVAGEQERALRRLVSVADTAQVGGISVTDLGALLRGYASDRVAVSLPAAAVYLDARVADEVLAAAVNVLTNVERHAGPGAKAYVLLEDLGGSVVVSIRDDGPGIPAGRLAEAENEGRVGVSKSIRGRMQALGGDAVLTTSEGGGTEWELTVPRESTAR</sequence>
<evidence type="ECO:0000256" key="3">
    <source>
        <dbReference type="ARBA" id="ARBA00023012"/>
    </source>
</evidence>
<evidence type="ECO:0000259" key="6">
    <source>
        <dbReference type="Pfam" id="PF02518"/>
    </source>
</evidence>
<evidence type="ECO:0000256" key="5">
    <source>
        <dbReference type="SAM" id="Phobius"/>
    </source>
</evidence>
<evidence type="ECO:0000256" key="2">
    <source>
        <dbReference type="ARBA" id="ARBA00022777"/>
    </source>
</evidence>
<name>A0A7X5U393_9MYCO</name>
<dbReference type="EMBL" id="JAANOW010000002">
    <property type="protein sequence ID" value="NIH97545.1"/>
    <property type="molecule type" value="Genomic_DNA"/>
</dbReference>
<dbReference type="PANTHER" id="PTHR24421">
    <property type="entry name" value="NITRATE/NITRITE SENSOR PROTEIN NARX-RELATED"/>
    <property type="match status" value="1"/>
</dbReference>
<reference evidence="8 9" key="1">
    <citation type="submission" date="2020-03" db="EMBL/GenBank/DDBJ databases">
        <title>Sequencing the genomes of 1000 actinobacteria strains.</title>
        <authorList>
            <person name="Klenk H.-P."/>
        </authorList>
    </citation>
    <scope>NUCLEOTIDE SEQUENCE [LARGE SCALE GENOMIC DNA]</scope>
    <source>
        <strain evidence="8 9">DSM 44556</strain>
    </source>
</reference>
<organism evidence="8 9">
    <name type="scientific">Mycolicibacterium fluoranthenivorans</name>
    <dbReference type="NCBI Taxonomy" id="258505"/>
    <lineage>
        <taxon>Bacteria</taxon>
        <taxon>Bacillati</taxon>
        <taxon>Actinomycetota</taxon>
        <taxon>Actinomycetes</taxon>
        <taxon>Mycobacteriales</taxon>
        <taxon>Mycobacteriaceae</taxon>
        <taxon>Mycolicibacterium</taxon>
    </lineage>
</organism>
<keyword evidence="1" id="KW-0808">Transferase</keyword>
<keyword evidence="5" id="KW-0472">Membrane</keyword>
<feature type="transmembrane region" description="Helical" evidence="5">
    <location>
        <begin position="107"/>
        <end position="134"/>
    </location>
</feature>
<keyword evidence="5" id="KW-0812">Transmembrane</keyword>
<feature type="transmembrane region" description="Helical" evidence="5">
    <location>
        <begin position="146"/>
        <end position="165"/>
    </location>
</feature>
<dbReference type="Pfam" id="PF02518">
    <property type="entry name" value="HATPase_c"/>
    <property type="match status" value="1"/>
</dbReference>
<evidence type="ECO:0000256" key="4">
    <source>
        <dbReference type="SAM" id="MobiDB-lite"/>
    </source>
</evidence>
<dbReference type="AlphaFoldDB" id="A0A7X5U393"/>
<dbReference type="PANTHER" id="PTHR24421:SF61">
    <property type="entry name" value="OXYGEN SENSOR HISTIDINE KINASE NREB"/>
    <property type="match status" value="1"/>
</dbReference>
<feature type="domain" description="Histidine kinase/HSP90-like ATPase" evidence="6">
    <location>
        <begin position="282"/>
        <end position="372"/>
    </location>
</feature>
<accession>A0A7X5U393</accession>
<dbReference type="Proteomes" id="UP000547444">
    <property type="component" value="Unassembled WGS sequence"/>
</dbReference>
<dbReference type="InterPro" id="IPR003594">
    <property type="entry name" value="HATPase_dom"/>
</dbReference>
<dbReference type="GO" id="GO:0000160">
    <property type="term" value="P:phosphorelay signal transduction system"/>
    <property type="evidence" value="ECO:0007669"/>
    <property type="project" value="UniProtKB-KW"/>
</dbReference>
<dbReference type="GO" id="GO:0016301">
    <property type="term" value="F:kinase activity"/>
    <property type="evidence" value="ECO:0007669"/>
    <property type="project" value="UniProtKB-KW"/>
</dbReference>
<keyword evidence="9" id="KW-1185">Reference proteome</keyword>
<comment type="caution">
    <text evidence="8">The sequence shown here is derived from an EMBL/GenBank/DDBJ whole genome shotgun (WGS) entry which is preliminary data.</text>
</comment>
<protein>
    <submittedName>
        <fullName evidence="8">Signal transduction histidine kinase</fullName>
    </submittedName>
</protein>
<feature type="region of interest" description="Disordered" evidence="4">
    <location>
        <begin position="357"/>
        <end position="376"/>
    </location>
</feature>
<evidence type="ECO:0000313" key="9">
    <source>
        <dbReference type="Proteomes" id="UP000547444"/>
    </source>
</evidence>
<dbReference type="InterPro" id="IPR036890">
    <property type="entry name" value="HATPase_C_sf"/>
</dbReference>
<proteinExistence type="predicted"/>
<evidence type="ECO:0000259" key="7">
    <source>
        <dbReference type="Pfam" id="PF19354"/>
    </source>
</evidence>
<dbReference type="InterPro" id="IPR050482">
    <property type="entry name" value="Sensor_HK_TwoCompSys"/>
</dbReference>
<gene>
    <name evidence="8" type="ORF">FHU31_004535</name>
</gene>
<keyword evidence="2 8" id="KW-0418">Kinase</keyword>
<evidence type="ECO:0000313" key="8">
    <source>
        <dbReference type="EMBL" id="NIH97545.1"/>
    </source>
</evidence>
<keyword evidence="5" id="KW-1133">Transmembrane helix</keyword>
<feature type="domain" description="DUF5931" evidence="7">
    <location>
        <begin position="6"/>
        <end position="169"/>
    </location>
</feature>
<dbReference type="SUPFAM" id="SSF55874">
    <property type="entry name" value="ATPase domain of HSP90 chaperone/DNA topoisomerase II/histidine kinase"/>
    <property type="match status" value="1"/>
</dbReference>
<feature type="transmembrane region" description="Helical" evidence="5">
    <location>
        <begin position="67"/>
        <end position="87"/>
    </location>
</feature>
<evidence type="ECO:0000256" key="1">
    <source>
        <dbReference type="ARBA" id="ARBA00022679"/>
    </source>
</evidence>
<dbReference type="Gene3D" id="3.30.565.10">
    <property type="entry name" value="Histidine kinase-like ATPase, C-terminal domain"/>
    <property type="match status" value="1"/>
</dbReference>
<dbReference type="InterPro" id="IPR045975">
    <property type="entry name" value="DUF5931"/>
</dbReference>
<dbReference type="Pfam" id="PF19354">
    <property type="entry name" value="DUF5931"/>
    <property type="match status" value="1"/>
</dbReference>
<feature type="transmembrane region" description="Helical" evidence="5">
    <location>
        <begin position="38"/>
        <end position="60"/>
    </location>
</feature>